<dbReference type="Gene3D" id="3.10.20.90">
    <property type="entry name" value="Phosphatidylinositol 3-kinase Catalytic Subunit, Chain A, domain 1"/>
    <property type="match status" value="1"/>
</dbReference>
<keyword evidence="8" id="KW-0436">Ligase</keyword>
<dbReference type="InterPro" id="IPR013083">
    <property type="entry name" value="Znf_RING/FYVE/PHD"/>
</dbReference>
<evidence type="ECO:0000256" key="1">
    <source>
        <dbReference type="ARBA" id="ARBA00004123"/>
    </source>
</evidence>
<dbReference type="Gene3D" id="4.10.60.10">
    <property type="entry name" value="Zinc finger, CCHC-type"/>
    <property type="match status" value="1"/>
</dbReference>
<sequence>MDLAASTFELLNESNKFWICFSKSFIFITNHKKKTVYNLNYDKITFDGSSLSVGELKKLITDKAKFVKNKKVDFELELSNADTKEVYTNDAEAIFKNTRILVKRIVKDSAAPLRAKEKPPDNPEPSPVHNLSKNVYDSLAPLNLPSQPLIYVNDKSESQSDEQAKLESILKNSMSKTLSETSIQTCRFLGMKPFLKPPNPTRSIPSGYICMICRKPGHLKQFCPEAANLPKSEVRPKFPSGIPKTTLRPAKAGEKFAMFGPEGYVVPEIEKEASKIVKKEKLLFQDEEEEKRDTKTHEEIPKELKCPLGNHLIKEAVLVPCCGHFICCDECIRNRISNEELIECPNGSCDQEIDSFAGITPYHEMRRKCTEFIKSKKCVNEKKDLKLEEKKVCEKSQLILNQPSCQTSQKITRPIQHSLSESIIRNNVYSNQYFCPQVAYYENFIASQNGYSQNYGHFTNHYDFYFGYQQQVYGYDKFFAKSEQNENLDQTLEIMTEKEFNQYKEKLLNDKLYLFYVYFKFTKSSCLT</sequence>
<feature type="domain" description="DWNN" evidence="7">
    <location>
        <begin position="31"/>
        <end position="106"/>
    </location>
</feature>
<organism evidence="8 9">
    <name type="scientific">Brachionus plicatilis</name>
    <name type="common">Marine rotifer</name>
    <name type="synonym">Brachionus muelleri</name>
    <dbReference type="NCBI Taxonomy" id="10195"/>
    <lineage>
        <taxon>Eukaryota</taxon>
        <taxon>Metazoa</taxon>
        <taxon>Spiralia</taxon>
        <taxon>Gnathifera</taxon>
        <taxon>Rotifera</taxon>
        <taxon>Eurotatoria</taxon>
        <taxon>Monogononta</taxon>
        <taxon>Pseudotrocha</taxon>
        <taxon>Ploima</taxon>
        <taxon>Brachionidae</taxon>
        <taxon>Brachionus</taxon>
    </lineage>
</organism>
<evidence type="ECO:0000256" key="3">
    <source>
        <dbReference type="ARBA" id="ARBA00022771"/>
    </source>
</evidence>
<dbReference type="GO" id="GO:0016874">
    <property type="term" value="F:ligase activity"/>
    <property type="evidence" value="ECO:0007669"/>
    <property type="project" value="UniProtKB-KW"/>
</dbReference>
<evidence type="ECO:0000256" key="4">
    <source>
        <dbReference type="ARBA" id="ARBA00022833"/>
    </source>
</evidence>
<dbReference type="AlphaFoldDB" id="A0A3M7SJX0"/>
<dbReference type="GO" id="GO:0005634">
    <property type="term" value="C:nucleus"/>
    <property type="evidence" value="ECO:0007669"/>
    <property type="project" value="UniProtKB-SubCell"/>
</dbReference>
<dbReference type="EMBL" id="REGN01001246">
    <property type="protein sequence ID" value="RNA36046.1"/>
    <property type="molecule type" value="Genomic_DNA"/>
</dbReference>
<dbReference type="PANTHER" id="PTHR15439">
    <property type="entry name" value="RETINOBLASTOMA-BINDING PROTEIN 6"/>
    <property type="match status" value="1"/>
</dbReference>
<reference evidence="8 9" key="1">
    <citation type="journal article" date="2018" name="Sci. Rep.">
        <title>Genomic signatures of local adaptation to the degree of environmental predictability in rotifers.</title>
        <authorList>
            <person name="Franch-Gras L."/>
            <person name="Hahn C."/>
            <person name="Garcia-Roger E.M."/>
            <person name="Carmona M.J."/>
            <person name="Serra M."/>
            <person name="Gomez A."/>
        </authorList>
    </citation>
    <scope>NUCLEOTIDE SEQUENCE [LARGE SCALE GENOMIC DNA]</scope>
    <source>
        <strain evidence="8">HYR1</strain>
    </source>
</reference>
<evidence type="ECO:0000256" key="2">
    <source>
        <dbReference type="ARBA" id="ARBA00022723"/>
    </source>
</evidence>
<dbReference type="InterPro" id="IPR033489">
    <property type="entry name" value="RBBP6"/>
</dbReference>
<evidence type="ECO:0000256" key="6">
    <source>
        <dbReference type="SAM" id="MobiDB-lite"/>
    </source>
</evidence>
<evidence type="ECO:0000313" key="8">
    <source>
        <dbReference type="EMBL" id="RNA36046.1"/>
    </source>
</evidence>
<dbReference type="SUPFAM" id="SSF57850">
    <property type="entry name" value="RING/U-box"/>
    <property type="match status" value="1"/>
</dbReference>
<evidence type="ECO:0000313" key="9">
    <source>
        <dbReference type="Proteomes" id="UP000276133"/>
    </source>
</evidence>
<proteinExistence type="predicted"/>
<dbReference type="GO" id="GO:0016567">
    <property type="term" value="P:protein ubiquitination"/>
    <property type="evidence" value="ECO:0007669"/>
    <property type="project" value="InterPro"/>
</dbReference>
<dbReference type="SMART" id="SM01180">
    <property type="entry name" value="DWNN"/>
    <property type="match status" value="1"/>
</dbReference>
<name>A0A3M7SJX0_BRAPC</name>
<dbReference type="Pfam" id="PF08783">
    <property type="entry name" value="DWNN"/>
    <property type="match status" value="1"/>
</dbReference>
<evidence type="ECO:0000256" key="5">
    <source>
        <dbReference type="ARBA" id="ARBA00023242"/>
    </source>
</evidence>
<dbReference type="GO" id="GO:0006511">
    <property type="term" value="P:ubiquitin-dependent protein catabolic process"/>
    <property type="evidence" value="ECO:0007669"/>
    <property type="project" value="TreeGrafter"/>
</dbReference>
<gene>
    <name evidence="8" type="ORF">BpHYR1_052693</name>
</gene>
<dbReference type="GO" id="GO:0061630">
    <property type="term" value="F:ubiquitin protein ligase activity"/>
    <property type="evidence" value="ECO:0007669"/>
    <property type="project" value="InterPro"/>
</dbReference>
<accession>A0A3M7SJX0</accession>
<dbReference type="Proteomes" id="UP000276133">
    <property type="component" value="Unassembled WGS sequence"/>
</dbReference>
<dbReference type="CDD" id="cd16620">
    <property type="entry name" value="vRING-HC-C4C4_RBBP6"/>
    <property type="match status" value="1"/>
</dbReference>
<dbReference type="OrthoDB" id="106784at2759"/>
<keyword evidence="9" id="KW-1185">Reference proteome</keyword>
<keyword evidence="5" id="KW-0539">Nucleus</keyword>
<keyword evidence="4" id="KW-0862">Zinc</keyword>
<dbReference type="GO" id="GO:0008270">
    <property type="term" value="F:zinc ion binding"/>
    <property type="evidence" value="ECO:0007669"/>
    <property type="project" value="UniProtKB-KW"/>
</dbReference>
<feature type="region of interest" description="Disordered" evidence="6">
    <location>
        <begin position="112"/>
        <end position="132"/>
    </location>
</feature>
<keyword evidence="3" id="KW-0863">Zinc-finger</keyword>
<dbReference type="STRING" id="10195.A0A3M7SJX0"/>
<dbReference type="GO" id="GO:0006397">
    <property type="term" value="P:mRNA processing"/>
    <property type="evidence" value="ECO:0007669"/>
    <property type="project" value="InterPro"/>
</dbReference>
<dbReference type="PANTHER" id="PTHR15439:SF0">
    <property type="entry name" value="CELL DIVISION CYCLE AND APOPTOSIS REGULATOR PROTEIN 1-RELATED"/>
    <property type="match status" value="1"/>
</dbReference>
<evidence type="ECO:0000259" key="7">
    <source>
        <dbReference type="PROSITE" id="PS51282"/>
    </source>
</evidence>
<protein>
    <submittedName>
        <fullName evidence="8">E3 ubiquitin-ligase RBBP6-like</fullName>
    </submittedName>
</protein>
<dbReference type="Gene3D" id="3.30.40.10">
    <property type="entry name" value="Zinc/RING finger domain, C3HC4 (zinc finger)"/>
    <property type="match status" value="1"/>
</dbReference>
<comment type="caution">
    <text evidence="8">The sequence shown here is derived from an EMBL/GenBank/DDBJ whole genome shotgun (WGS) entry which is preliminary data.</text>
</comment>
<dbReference type="PROSITE" id="PS51282">
    <property type="entry name" value="DWNN"/>
    <property type="match status" value="1"/>
</dbReference>
<comment type="subcellular location">
    <subcellularLocation>
        <location evidence="1">Nucleus</location>
    </subcellularLocation>
</comment>
<dbReference type="InterPro" id="IPR014891">
    <property type="entry name" value="DWNN_domain"/>
</dbReference>
<keyword evidence="2" id="KW-0479">Metal-binding</keyword>